<name>A0A5M6IYI2_9PROT</name>
<dbReference type="Pfam" id="PF03413">
    <property type="entry name" value="PepSY"/>
    <property type="match status" value="1"/>
</dbReference>
<reference evidence="3 4" key="1">
    <citation type="submission" date="2019-09" db="EMBL/GenBank/DDBJ databases">
        <title>Genome sequence of Rhodovastum atsumiense, a diverse member of the Acetobacteraceae family of non-sulfur purple photosynthetic bacteria.</title>
        <authorList>
            <person name="Meyer T."/>
            <person name="Kyndt J."/>
        </authorList>
    </citation>
    <scope>NUCLEOTIDE SEQUENCE [LARGE SCALE GENOMIC DNA]</scope>
    <source>
        <strain evidence="3 4">DSM 21279</strain>
    </source>
</reference>
<dbReference type="OrthoDB" id="7856745at2"/>
<feature type="domain" description="PepSY" evidence="2">
    <location>
        <begin position="40"/>
        <end position="95"/>
    </location>
</feature>
<dbReference type="EMBL" id="VWPK01000012">
    <property type="protein sequence ID" value="KAA5612428.1"/>
    <property type="molecule type" value="Genomic_DNA"/>
</dbReference>
<dbReference type="AlphaFoldDB" id="A0A5M6IYI2"/>
<gene>
    <name evidence="3" type="ORF">F1189_09640</name>
</gene>
<dbReference type="Proteomes" id="UP000325255">
    <property type="component" value="Unassembled WGS sequence"/>
</dbReference>
<keyword evidence="1" id="KW-0732">Signal</keyword>
<proteinExistence type="predicted"/>
<evidence type="ECO:0000313" key="4">
    <source>
        <dbReference type="Proteomes" id="UP000325255"/>
    </source>
</evidence>
<keyword evidence="4" id="KW-1185">Reference proteome</keyword>
<dbReference type="RefSeq" id="WP_150040527.1">
    <property type="nucleotide sequence ID" value="NZ_OW485601.1"/>
</dbReference>
<feature type="signal peptide" evidence="1">
    <location>
        <begin position="1"/>
        <end position="19"/>
    </location>
</feature>
<protein>
    <submittedName>
        <fullName evidence="3">PepSY domain-containing protein</fullName>
    </submittedName>
</protein>
<dbReference type="InterPro" id="IPR025711">
    <property type="entry name" value="PepSY"/>
</dbReference>
<dbReference type="Gene3D" id="3.10.450.40">
    <property type="match status" value="1"/>
</dbReference>
<evidence type="ECO:0000259" key="2">
    <source>
        <dbReference type="Pfam" id="PF03413"/>
    </source>
</evidence>
<accession>A0A5M6IYI2</accession>
<feature type="chain" id="PRO_5024335455" evidence="1">
    <location>
        <begin position="20"/>
        <end position="103"/>
    </location>
</feature>
<comment type="caution">
    <text evidence="3">The sequence shown here is derived from an EMBL/GenBank/DDBJ whole genome shotgun (WGS) entry which is preliminary data.</text>
</comment>
<evidence type="ECO:0000313" key="3">
    <source>
        <dbReference type="EMBL" id="KAA5612428.1"/>
    </source>
</evidence>
<organism evidence="3 4">
    <name type="scientific">Rhodovastum atsumiense</name>
    <dbReference type="NCBI Taxonomy" id="504468"/>
    <lineage>
        <taxon>Bacteria</taxon>
        <taxon>Pseudomonadati</taxon>
        <taxon>Pseudomonadota</taxon>
        <taxon>Alphaproteobacteria</taxon>
        <taxon>Acetobacterales</taxon>
        <taxon>Acetobacteraceae</taxon>
        <taxon>Rhodovastum</taxon>
    </lineage>
</organism>
<sequence length="103" mass="11725">MFRRSFLLALLAAASPARAQDDSDSARARAALRRGEIRPLADLLDMVEARYDGRVIETELEQRHERWIYEFKLLPQSGRMCKVIVDAATGEVIATRGPARERR</sequence>
<evidence type="ECO:0000256" key="1">
    <source>
        <dbReference type="SAM" id="SignalP"/>
    </source>
</evidence>